<proteinExistence type="predicted"/>
<comment type="caution">
    <text evidence="2">The sequence shown here is derived from an EMBL/GenBank/DDBJ whole genome shotgun (WGS) entry which is preliminary data.</text>
</comment>
<evidence type="ECO:0000313" key="3">
    <source>
        <dbReference type="Proteomes" id="UP001408356"/>
    </source>
</evidence>
<accession>A0ABR2VED8</accession>
<reference evidence="2 3" key="1">
    <citation type="journal article" date="2024" name="J. Plant Pathol.">
        <title>Sequence and assembly of the genome of Seiridium unicorne, isolate CBS 538.82, causal agent of cypress canker disease.</title>
        <authorList>
            <person name="Scali E."/>
            <person name="Rocca G.D."/>
            <person name="Danti R."/>
            <person name="Garbelotto M."/>
            <person name="Barberini S."/>
            <person name="Baroncelli R."/>
            <person name="Emiliani G."/>
        </authorList>
    </citation>
    <scope>NUCLEOTIDE SEQUENCE [LARGE SCALE GENOMIC DNA]</scope>
    <source>
        <strain evidence="2 3">BM-138-508</strain>
    </source>
</reference>
<feature type="compositionally biased region" description="Low complexity" evidence="1">
    <location>
        <begin position="9"/>
        <end position="21"/>
    </location>
</feature>
<dbReference type="Proteomes" id="UP001408356">
    <property type="component" value="Unassembled WGS sequence"/>
</dbReference>
<evidence type="ECO:0000256" key="1">
    <source>
        <dbReference type="SAM" id="MobiDB-lite"/>
    </source>
</evidence>
<keyword evidence="3" id="KW-1185">Reference proteome</keyword>
<name>A0ABR2VED8_9PEZI</name>
<dbReference type="EMBL" id="JARVKF010000021">
    <property type="protein sequence ID" value="KAK9425283.1"/>
    <property type="molecule type" value="Genomic_DNA"/>
</dbReference>
<gene>
    <name evidence="2" type="ORF">SUNI508_13155</name>
</gene>
<organism evidence="2 3">
    <name type="scientific">Seiridium unicorne</name>
    <dbReference type="NCBI Taxonomy" id="138068"/>
    <lineage>
        <taxon>Eukaryota</taxon>
        <taxon>Fungi</taxon>
        <taxon>Dikarya</taxon>
        <taxon>Ascomycota</taxon>
        <taxon>Pezizomycotina</taxon>
        <taxon>Sordariomycetes</taxon>
        <taxon>Xylariomycetidae</taxon>
        <taxon>Amphisphaeriales</taxon>
        <taxon>Sporocadaceae</taxon>
        <taxon>Seiridium</taxon>
    </lineage>
</organism>
<protein>
    <submittedName>
        <fullName evidence="2">Uncharacterized protein</fullName>
    </submittedName>
</protein>
<feature type="compositionally biased region" description="Polar residues" evidence="1">
    <location>
        <begin position="22"/>
        <end position="35"/>
    </location>
</feature>
<evidence type="ECO:0000313" key="2">
    <source>
        <dbReference type="EMBL" id="KAK9425283.1"/>
    </source>
</evidence>
<sequence length="85" mass="8963">MSDNTDQQAVASKAAEASDSSDNQTDASQAQQSNGDAGVASTEVKEDAAPARQPVQLKSHFKGMPKDWPINRSKWLSAAGRKASC</sequence>
<feature type="region of interest" description="Disordered" evidence="1">
    <location>
        <begin position="1"/>
        <end position="85"/>
    </location>
</feature>